<evidence type="ECO:0000256" key="3">
    <source>
        <dbReference type="ARBA" id="ARBA00023012"/>
    </source>
</evidence>
<dbReference type="InterPro" id="IPR036890">
    <property type="entry name" value="HATPase_C_sf"/>
</dbReference>
<evidence type="ECO:0000256" key="4">
    <source>
        <dbReference type="SAM" id="Phobius"/>
    </source>
</evidence>
<name>A0ABW5P3N2_9DEIO</name>
<dbReference type="CDD" id="cd16917">
    <property type="entry name" value="HATPase_UhpB-NarQ-NarX-like"/>
    <property type="match status" value="1"/>
</dbReference>
<organism evidence="6 7">
    <name type="scientific">Deinococcus taklimakanensis</name>
    <dbReference type="NCBI Taxonomy" id="536443"/>
    <lineage>
        <taxon>Bacteria</taxon>
        <taxon>Thermotogati</taxon>
        <taxon>Deinococcota</taxon>
        <taxon>Deinococci</taxon>
        <taxon>Deinococcales</taxon>
        <taxon>Deinococcaceae</taxon>
        <taxon>Deinococcus</taxon>
    </lineage>
</organism>
<evidence type="ECO:0000259" key="5">
    <source>
        <dbReference type="PROSITE" id="PS50109"/>
    </source>
</evidence>
<dbReference type="PANTHER" id="PTHR24421:SF61">
    <property type="entry name" value="OXYGEN SENSOR HISTIDINE KINASE NREB"/>
    <property type="match status" value="1"/>
</dbReference>
<keyword evidence="4" id="KW-0812">Transmembrane</keyword>
<feature type="domain" description="Histidine kinase" evidence="5">
    <location>
        <begin position="484"/>
        <end position="570"/>
    </location>
</feature>
<evidence type="ECO:0000256" key="1">
    <source>
        <dbReference type="ARBA" id="ARBA00022679"/>
    </source>
</evidence>
<dbReference type="Gene3D" id="3.30.565.10">
    <property type="entry name" value="Histidine kinase-like ATPase, C-terminal domain"/>
    <property type="match status" value="1"/>
</dbReference>
<keyword evidence="3" id="KW-0902">Two-component regulatory system</keyword>
<feature type="transmembrane region" description="Helical" evidence="4">
    <location>
        <begin position="38"/>
        <end position="59"/>
    </location>
</feature>
<feature type="transmembrane region" description="Helical" evidence="4">
    <location>
        <begin position="65"/>
        <end position="85"/>
    </location>
</feature>
<keyword evidence="2 6" id="KW-0418">Kinase</keyword>
<dbReference type="Proteomes" id="UP001597475">
    <property type="component" value="Unassembled WGS sequence"/>
</dbReference>
<dbReference type="PROSITE" id="PS50109">
    <property type="entry name" value="HIS_KIN"/>
    <property type="match status" value="1"/>
</dbReference>
<dbReference type="SUPFAM" id="SSF55874">
    <property type="entry name" value="ATPase domain of HSP90 chaperone/DNA topoisomerase II/histidine kinase"/>
    <property type="match status" value="1"/>
</dbReference>
<dbReference type="PANTHER" id="PTHR24421">
    <property type="entry name" value="NITRATE/NITRITE SENSOR PROTEIN NARX-RELATED"/>
    <property type="match status" value="1"/>
</dbReference>
<keyword evidence="4" id="KW-0472">Membrane</keyword>
<dbReference type="InterPro" id="IPR003594">
    <property type="entry name" value="HATPase_dom"/>
</dbReference>
<dbReference type="SMART" id="SM00387">
    <property type="entry name" value="HATPase_c"/>
    <property type="match status" value="1"/>
</dbReference>
<keyword evidence="7" id="KW-1185">Reference proteome</keyword>
<keyword evidence="1" id="KW-0808">Transferase</keyword>
<evidence type="ECO:0000256" key="2">
    <source>
        <dbReference type="ARBA" id="ARBA00022777"/>
    </source>
</evidence>
<feature type="transmembrane region" description="Helical" evidence="4">
    <location>
        <begin position="182"/>
        <end position="205"/>
    </location>
</feature>
<dbReference type="RefSeq" id="WP_386845659.1">
    <property type="nucleotide sequence ID" value="NZ_JBHUMK010000048.1"/>
</dbReference>
<comment type="caution">
    <text evidence="6">The sequence shown here is derived from an EMBL/GenBank/DDBJ whole genome shotgun (WGS) entry which is preliminary data.</text>
</comment>
<proteinExistence type="predicted"/>
<gene>
    <name evidence="6" type="ORF">ACFSR9_10800</name>
</gene>
<evidence type="ECO:0000313" key="6">
    <source>
        <dbReference type="EMBL" id="MFD2609917.1"/>
    </source>
</evidence>
<dbReference type="InterPro" id="IPR011712">
    <property type="entry name" value="Sig_transdc_His_kin_sub3_dim/P"/>
</dbReference>
<dbReference type="Gene3D" id="1.20.5.1930">
    <property type="match status" value="1"/>
</dbReference>
<feature type="transmembrane region" description="Helical" evidence="4">
    <location>
        <begin position="135"/>
        <end position="162"/>
    </location>
</feature>
<dbReference type="Pfam" id="PF07730">
    <property type="entry name" value="HisKA_3"/>
    <property type="match status" value="1"/>
</dbReference>
<evidence type="ECO:0000313" key="7">
    <source>
        <dbReference type="Proteomes" id="UP001597475"/>
    </source>
</evidence>
<dbReference type="Pfam" id="PF13796">
    <property type="entry name" value="Sensor"/>
    <property type="match status" value="1"/>
</dbReference>
<sequence length="589" mass="60413">MMERVEHTPRTSGGGVRNGEHAGLLADLRDAMTYRAALYLLLALPLGGVVAALLTAGVVGGLLTLPLLFGAGLLLGTLWLVGGLADVQRVLAGLLGASFPRPALPRAYAGLLPWLGATLADPATYRALLFHVVQLPLALVCWVVVGVLLAAALLGLGAPLWARGPGAFPLVVGDANLVPGPWAVAGLMLLGAGALIVSGGVLNVLGRMWTRLTLALLSLDSGDEAARREVVALRRAAGRVALGDDLGLTLSDLVTQARAASTARGLALLRPSGEILAQGGEGGPFTLPPALPAPGEADVRVTPNGRVQATLPVTLPPSADRTEGGALLALYPSGTRPGADELAFLLSIADHAGTAMHAAQLIEQAGARAGEQERARLARELHDSVAQALYGITLGAKTARATLDRDPGKARASLDYTIRLAEGGVSEMKALLFSLRPDALEEGGLVAALAQHVHALEARHGLTVHAGLGAEPHLTPEAQAAAYRVAQEALHNVVKHARATQVWLSVAQAGGVVTVSVRDDGRGFDPQATGRGTLGQRSMRERAVGAGGTLDVQSAPGEGTLVTLRLPVAAAQVHAGQVQPEIDPAGENL</sequence>
<dbReference type="GO" id="GO:0016301">
    <property type="term" value="F:kinase activity"/>
    <property type="evidence" value="ECO:0007669"/>
    <property type="project" value="UniProtKB-KW"/>
</dbReference>
<dbReference type="EMBL" id="JBHUMK010000048">
    <property type="protein sequence ID" value="MFD2609917.1"/>
    <property type="molecule type" value="Genomic_DNA"/>
</dbReference>
<dbReference type="InterPro" id="IPR025828">
    <property type="entry name" value="Put_sensor_dom"/>
</dbReference>
<dbReference type="InterPro" id="IPR005467">
    <property type="entry name" value="His_kinase_dom"/>
</dbReference>
<keyword evidence="4" id="KW-1133">Transmembrane helix</keyword>
<protein>
    <submittedName>
        <fullName evidence="6">Sensor histidine kinase</fullName>
    </submittedName>
</protein>
<dbReference type="Pfam" id="PF02518">
    <property type="entry name" value="HATPase_c"/>
    <property type="match status" value="1"/>
</dbReference>
<reference evidence="7" key="1">
    <citation type="journal article" date="2019" name="Int. J. Syst. Evol. Microbiol.">
        <title>The Global Catalogue of Microorganisms (GCM) 10K type strain sequencing project: providing services to taxonomists for standard genome sequencing and annotation.</title>
        <authorList>
            <consortium name="The Broad Institute Genomics Platform"/>
            <consortium name="The Broad Institute Genome Sequencing Center for Infectious Disease"/>
            <person name="Wu L."/>
            <person name="Ma J."/>
        </authorList>
    </citation>
    <scope>NUCLEOTIDE SEQUENCE [LARGE SCALE GENOMIC DNA]</scope>
    <source>
        <strain evidence="7">KCTC 33842</strain>
    </source>
</reference>
<dbReference type="InterPro" id="IPR050482">
    <property type="entry name" value="Sensor_HK_TwoCompSys"/>
</dbReference>
<accession>A0ABW5P3N2</accession>